<evidence type="ECO:0000259" key="1">
    <source>
        <dbReference type="Pfam" id="PF06482"/>
    </source>
</evidence>
<dbReference type="SUPFAM" id="SSF56436">
    <property type="entry name" value="C-type lectin-like"/>
    <property type="match status" value="1"/>
</dbReference>
<protein>
    <recommendedName>
        <fullName evidence="1">Collagenase NC10/endostatin domain-containing protein</fullName>
    </recommendedName>
</protein>
<organism evidence="2 3">
    <name type="scientific">Oesophagostomum dentatum</name>
    <name type="common">Nodular worm</name>
    <dbReference type="NCBI Taxonomy" id="61180"/>
    <lineage>
        <taxon>Eukaryota</taxon>
        <taxon>Metazoa</taxon>
        <taxon>Ecdysozoa</taxon>
        <taxon>Nematoda</taxon>
        <taxon>Chromadorea</taxon>
        <taxon>Rhabditida</taxon>
        <taxon>Rhabditina</taxon>
        <taxon>Rhabditomorpha</taxon>
        <taxon>Strongyloidea</taxon>
        <taxon>Strongylidae</taxon>
        <taxon>Oesophagostomum</taxon>
    </lineage>
</organism>
<feature type="domain" description="Collagenase NC10/endostatin" evidence="1">
    <location>
        <begin position="1"/>
        <end position="56"/>
    </location>
</feature>
<proteinExistence type="predicted"/>
<dbReference type="Proteomes" id="UP000053660">
    <property type="component" value="Unassembled WGS sequence"/>
</dbReference>
<dbReference type="Gene3D" id="3.10.100.10">
    <property type="entry name" value="Mannose-Binding Protein A, subunit A"/>
    <property type="match status" value="1"/>
</dbReference>
<gene>
    <name evidence="2" type="ORF">OESDEN_18446</name>
</gene>
<reference evidence="2 3" key="1">
    <citation type="submission" date="2014-03" db="EMBL/GenBank/DDBJ databases">
        <title>Draft genome of the hookworm Oesophagostomum dentatum.</title>
        <authorList>
            <person name="Mitreva M."/>
        </authorList>
    </citation>
    <scope>NUCLEOTIDE SEQUENCE [LARGE SCALE GENOMIC DNA]</scope>
    <source>
        <strain evidence="2 3">OD-Hann</strain>
    </source>
</reference>
<name>A0A0B1SF64_OESDE</name>
<dbReference type="EMBL" id="KN584653">
    <property type="protein sequence ID" value="KHJ81865.1"/>
    <property type="molecule type" value="Genomic_DNA"/>
</dbReference>
<dbReference type="InterPro" id="IPR016187">
    <property type="entry name" value="CTDL_fold"/>
</dbReference>
<accession>A0A0B1SF64</accession>
<dbReference type="OrthoDB" id="5983381at2759"/>
<dbReference type="InterPro" id="IPR010515">
    <property type="entry name" value="Collagenase_NC10/endostatin"/>
</dbReference>
<dbReference type="InterPro" id="IPR016186">
    <property type="entry name" value="C-type_lectin-like/link_sf"/>
</dbReference>
<dbReference type="AlphaFoldDB" id="A0A0B1SF64"/>
<keyword evidence="3" id="KW-1185">Reference proteome</keyword>
<dbReference type="Pfam" id="PF06482">
    <property type="entry name" value="Endostatin"/>
    <property type="match status" value="1"/>
</dbReference>
<evidence type="ECO:0000313" key="3">
    <source>
        <dbReference type="Proteomes" id="UP000053660"/>
    </source>
</evidence>
<sequence length="77" mass="8819">MYGMRGADLQCYREARMAGFTTTFRAMLSNNVQDMLRIVHTADWDTPVVNIRGEHSLPKLESSTERWTAQHSSALFI</sequence>
<evidence type="ECO:0000313" key="2">
    <source>
        <dbReference type="EMBL" id="KHJ81865.1"/>
    </source>
</evidence>